<dbReference type="EMBL" id="JAAALK010000283">
    <property type="protein sequence ID" value="KAG8069618.1"/>
    <property type="molecule type" value="Genomic_DNA"/>
</dbReference>
<dbReference type="AlphaFoldDB" id="A0A8J5W1C1"/>
<comment type="caution">
    <text evidence="2">The sequence shown here is derived from an EMBL/GenBank/DDBJ whole genome shotgun (WGS) entry which is preliminary data.</text>
</comment>
<dbReference type="OrthoDB" id="695687at2759"/>
<evidence type="ECO:0000313" key="2">
    <source>
        <dbReference type="EMBL" id="KAG8069618.1"/>
    </source>
</evidence>
<evidence type="ECO:0000256" key="1">
    <source>
        <dbReference type="SAM" id="MobiDB-lite"/>
    </source>
</evidence>
<keyword evidence="3" id="KW-1185">Reference proteome</keyword>
<dbReference type="Proteomes" id="UP000729402">
    <property type="component" value="Unassembled WGS sequence"/>
</dbReference>
<proteinExistence type="predicted"/>
<name>A0A8J5W1C1_ZIZPA</name>
<reference evidence="2" key="1">
    <citation type="journal article" date="2021" name="bioRxiv">
        <title>Whole Genome Assembly and Annotation of Northern Wild Rice, Zizania palustris L., Supports a Whole Genome Duplication in the Zizania Genus.</title>
        <authorList>
            <person name="Haas M."/>
            <person name="Kono T."/>
            <person name="Macchietto M."/>
            <person name="Millas R."/>
            <person name="McGilp L."/>
            <person name="Shao M."/>
            <person name="Duquette J."/>
            <person name="Hirsch C.N."/>
            <person name="Kimball J."/>
        </authorList>
    </citation>
    <scope>NUCLEOTIDE SEQUENCE</scope>
    <source>
        <tissue evidence="2">Fresh leaf tissue</tissue>
    </source>
</reference>
<evidence type="ECO:0000313" key="3">
    <source>
        <dbReference type="Proteomes" id="UP000729402"/>
    </source>
</evidence>
<organism evidence="2 3">
    <name type="scientific">Zizania palustris</name>
    <name type="common">Northern wild rice</name>
    <dbReference type="NCBI Taxonomy" id="103762"/>
    <lineage>
        <taxon>Eukaryota</taxon>
        <taxon>Viridiplantae</taxon>
        <taxon>Streptophyta</taxon>
        <taxon>Embryophyta</taxon>
        <taxon>Tracheophyta</taxon>
        <taxon>Spermatophyta</taxon>
        <taxon>Magnoliopsida</taxon>
        <taxon>Liliopsida</taxon>
        <taxon>Poales</taxon>
        <taxon>Poaceae</taxon>
        <taxon>BOP clade</taxon>
        <taxon>Oryzoideae</taxon>
        <taxon>Oryzeae</taxon>
        <taxon>Zizaniinae</taxon>
        <taxon>Zizania</taxon>
    </lineage>
</organism>
<feature type="region of interest" description="Disordered" evidence="1">
    <location>
        <begin position="1"/>
        <end position="37"/>
    </location>
</feature>
<sequence>MMKKGHLMRGINWVPDSDEDASEEATGEYSTQHGIDDGVQDLDDVKFVLDSLAGDTEVPDSQVDIAMGQTEDADVIEALLMLANTDDHVFSSHKAIQEIAALMMPIMLPRYYGKYDDEDVNLAATRLHWIAHGF</sequence>
<feature type="compositionally biased region" description="Acidic residues" evidence="1">
    <location>
        <begin position="16"/>
        <end position="26"/>
    </location>
</feature>
<reference evidence="2" key="2">
    <citation type="submission" date="2021-02" db="EMBL/GenBank/DDBJ databases">
        <authorList>
            <person name="Kimball J.A."/>
            <person name="Haas M.W."/>
            <person name="Macchietto M."/>
            <person name="Kono T."/>
            <person name="Duquette J."/>
            <person name="Shao M."/>
        </authorList>
    </citation>
    <scope>NUCLEOTIDE SEQUENCE</scope>
    <source>
        <tissue evidence="2">Fresh leaf tissue</tissue>
    </source>
</reference>
<protein>
    <submittedName>
        <fullName evidence="2">Uncharacterized protein</fullName>
    </submittedName>
</protein>
<accession>A0A8J5W1C1</accession>
<gene>
    <name evidence="2" type="ORF">GUJ93_ZPchr0006g46037</name>
</gene>